<dbReference type="AlphaFoldDB" id="A0A136M0I5"/>
<reference evidence="1 2" key="1">
    <citation type="submission" date="2015-02" db="EMBL/GenBank/DDBJ databases">
        <title>Improved understanding of the partial-nitritation anammox process through 23 genomes representing the majority of the microbial community.</title>
        <authorList>
            <person name="Speth D.R."/>
            <person name="In T Zandt M."/>
            <person name="Guerrero Cruz S."/>
            <person name="Jetten M.S."/>
            <person name="Dutilh B.E."/>
        </authorList>
    </citation>
    <scope>NUCLEOTIDE SEQUENCE [LARGE SCALE GENOMIC DNA]</scope>
    <source>
        <strain evidence="1">OLB20</strain>
    </source>
</reference>
<gene>
    <name evidence="1" type="ORF">TR69_WS6001000290</name>
</gene>
<accession>A0A136M0I5</accession>
<dbReference type="Gene3D" id="3.40.1190.10">
    <property type="entry name" value="Mur-like, catalytic domain"/>
    <property type="match status" value="1"/>
</dbReference>
<proteinExistence type="predicted"/>
<dbReference type="GO" id="GO:0005524">
    <property type="term" value="F:ATP binding"/>
    <property type="evidence" value="ECO:0007669"/>
    <property type="project" value="InterPro"/>
</dbReference>
<evidence type="ECO:0000313" key="1">
    <source>
        <dbReference type="EMBL" id="KXK27414.1"/>
    </source>
</evidence>
<evidence type="ECO:0000313" key="2">
    <source>
        <dbReference type="Proteomes" id="UP000070457"/>
    </source>
</evidence>
<comment type="caution">
    <text evidence="1">The sequence shown here is derived from an EMBL/GenBank/DDBJ whole genome shotgun (WGS) entry which is preliminary data.</text>
</comment>
<name>A0A136M0I5_9BACT</name>
<protein>
    <submittedName>
        <fullName evidence="1">Uncharacterized protein</fullName>
    </submittedName>
</protein>
<dbReference type="EMBL" id="JYNZ01000002">
    <property type="protein sequence ID" value="KXK27414.1"/>
    <property type="molecule type" value="Genomic_DNA"/>
</dbReference>
<sequence>MNPFRRLLRFVLGSLAKSAIRKHSIELIVITGWYGTDIARELAYTVLNDTLKVRRNTREIWWDFSLPLAILGYPDRKRSVPGWILLLLRASLYLTFARPNPHTLILNADCTFDHTARYWASFISADCLVILNYDREAAIVRELLRTQKEGATVVYNPEGVPASVQKFLTDKRTVTFGKKDQTLTLSVTKGTVSASAGSSHTTFPFPATFGITAETLGAVLALAYDKGIDLAEAAFNTLKFELPGAVLAKIRSKLEITAQQ</sequence>
<dbReference type="Proteomes" id="UP000070457">
    <property type="component" value="Unassembled WGS sequence"/>
</dbReference>
<organism evidence="1 2">
    <name type="scientific">candidate division WS6 bacterium OLB20</name>
    <dbReference type="NCBI Taxonomy" id="1617426"/>
    <lineage>
        <taxon>Bacteria</taxon>
        <taxon>Candidatus Dojkabacteria</taxon>
    </lineage>
</organism>
<dbReference type="InterPro" id="IPR036565">
    <property type="entry name" value="Mur-like_cat_sf"/>
</dbReference>
<dbReference type="STRING" id="1617426.TR69_WS6001000290"/>